<dbReference type="eggNOG" id="COG3504">
    <property type="taxonomic scope" value="Bacteria"/>
</dbReference>
<dbReference type="HOGENOM" id="CLU_059718_0_0_10"/>
<dbReference type="Proteomes" id="UP000006008">
    <property type="component" value="Unassembled WGS sequence"/>
</dbReference>
<dbReference type="EMBL" id="ADLD01000013">
    <property type="protein sequence ID" value="EHB91867.1"/>
    <property type="molecule type" value="Genomic_DNA"/>
</dbReference>
<dbReference type="AlphaFoldDB" id="G5HBA1"/>
<gene>
    <name evidence="2" type="ORF">HMPREF9450_01916</name>
</gene>
<proteinExistence type="predicted"/>
<accession>G5HBA1</accession>
<dbReference type="Pfam" id="PF13595">
    <property type="entry name" value="DUF4138"/>
    <property type="match status" value="1"/>
</dbReference>
<dbReference type="RefSeq" id="WP_009134722.1">
    <property type="nucleotide sequence ID" value="NZ_CP102250.1"/>
</dbReference>
<evidence type="ECO:0000313" key="3">
    <source>
        <dbReference type="Proteomes" id="UP000006008"/>
    </source>
</evidence>
<dbReference type="OrthoDB" id="1038500at2"/>
<sequence>MKKLLILAAGLALSLRGFSQNEPVKSFPDKQVVRPYRVEVTFTKTVHILFPAAVTYVDLGSTDLIAGKADGAENVVRIKAAVRNFSGETNFSVITADGCFYSFNATYSAEPGQLNIEMEDWLHKDPYSDFANDRMYIRLDELGNETPLVVNRIMHTIYERNAREIRTVGSKHFGVQAWLKGVYIHNDLMFLHTSFRNFTRVPFDIDFIRFRIADKNVAKRTALQETFIKPVRVYNELARIGAKKTVRSVYAFGKITIPDDKVLVMEIYESNGGRHQSFRIENPELVNARFVDELKIK</sequence>
<reference evidence="2 3" key="1">
    <citation type="submission" date="2011-08" db="EMBL/GenBank/DDBJ databases">
        <title>The Genome Sequence of Alistipes indistinctus YIT 12060.</title>
        <authorList>
            <consortium name="The Broad Institute Genome Sequencing Platform"/>
            <person name="Earl A."/>
            <person name="Ward D."/>
            <person name="Feldgarden M."/>
            <person name="Gevers D."/>
            <person name="Morotomi M."/>
            <person name="Young S.K."/>
            <person name="Zeng Q."/>
            <person name="Gargeya S."/>
            <person name="Fitzgerald M."/>
            <person name="Haas B."/>
            <person name="Abouelleil A."/>
            <person name="Alvarado L."/>
            <person name="Arachchi H.M."/>
            <person name="Berlin A."/>
            <person name="Brown A."/>
            <person name="Chapman S.B."/>
            <person name="Chen Z."/>
            <person name="Dunbar C."/>
            <person name="Freedman E."/>
            <person name="Gearin G."/>
            <person name="Gellesch M."/>
            <person name="Goldberg J."/>
            <person name="Griggs A."/>
            <person name="Gujja S."/>
            <person name="Heiman D."/>
            <person name="Howarth C."/>
            <person name="Larson L."/>
            <person name="Lui A."/>
            <person name="MacDonald P.J.P."/>
            <person name="Montmayeur A."/>
            <person name="Murphy C."/>
            <person name="Neiman D."/>
            <person name="Pearson M."/>
            <person name="Priest M."/>
            <person name="Roberts A."/>
            <person name="Saif S."/>
            <person name="Shea T."/>
            <person name="Shenoy N."/>
            <person name="Sisk P."/>
            <person name="Stolte C."/>
            <person name="Sykes S."/>
            <person name="Wortman J."/>
            <person name="Nusbaum C."/>
            <person name="Birren B."/>
        </authorList>
    </citation>
    <scope>NUCLEOTIDE SEQUENCE [LARGE SCALE GENOMIC DNA]</scope>
    <source>
        <strain evidence="2 3">YIT 12060</strain>
    </source>
</reference>
<feature type="signal peptide" evidence="1">
    <location>
        <begin position="1"/>
        <end position="19"/>
    </location>
</feature>
<dbReference type="NCBIfam" id="TIGR03780">
    <property type="entry name" value="Bac_Flav_CT_N"/>
    <property type="match status" value="1"/>
</dbReference>
<name>G5HBA1_9BACT</name>
<dbReference type="InterPro" id="IPR022298">
    <property type="entry name" value="Conjug_transposon_TraN"/>
</dbReference>
<comment type="caution">
    <text evidence="2">The sequence shown here is derived from an EMBL/GenBank/DDBJ whole genome shotgun (WGS) entry which is preliminary data.</text>
</comment>
<keyword evidence="3" id="KW-1185">Reference proteome</keyword>
<dbReference type="GeneID" id="92815055"/>
<keyword evidence="1" id="KW-0732">Signal</keyword>
<dbReference type="PATRIC" id="fig|742725.3.peg.2014"/>
<organism evidence="2 3">
    <name type="scientific">Alistipes indistinctus YIT 12060</name>
    <dbReference type="NCBI Taxonomy" id="742725"/>
    <lineage>
        <taxon>Bacteria</taxon>
        <taxon>Pseudomonadati</taxon>
        <taxon>Bacteroidota</taxon>
        <taxon>Bacteroidia</taxon>
        <taxon>Bacteroidales</taxon>
        <taxon>Rikenellaceae</taxon>
        <taxon>Alistipes</taxon>
    </lineage>
</organism>
<feature type="chain" id="PRO_5003477910" description="Conjugative transposon TraN protein" evidence="1">
    <location>
        <begin position="20"/>
        <end position="297"/>
    </location>
</feature>
<evidence type="ECO:0000256" key="1">
    <source>
        <dbReference type="SAM" id="SignalP"/>
    </source>
</evidence>
<dbReference type="STRING" id="742725.HMPREF9450_01916"/>
<protein>
    <recommendedName>
        <fullName evidence="4">Conjugative transposon TraN protein</fullName>
    </recommendedName>
</protein>
<evidence type="ECO:0000313" key="2">
    <source>
        <dbReference type="EMBL" id="EHB91867.1"/>
    </source>
</evidence>
<evidence type="ECO:0008006" key="4">
    <source>
        <dbReference type="Google" id="ProtNLM"/>
    </source>
</evidence>